<dbReference type="EMBL" id="CQQC01001459">
    <property type="protein sequence ID" value="CNV96706.1"/>
    <property type="molecule type" value="Genomic_DNA"/>
</dbReference>
<evidence type="ECO:0000256" key="1">
    <source>
        <dbReference type="SAM" id="Phobius"/>
    </source>
</evidence>
<keyword evidence="1" id="KW-1133">Transmembrane helix</keyword>
<evidence type="ECO:0000313" key="2">
    <source>
        <dbReference type="EMBL" id="CNV96706.1"/>
    </source>
</evidence>
<name>A0A655FPU8_MYCTX</name>
<sequence>MPPKANASATVVEPYEWPNTVTFWPTPRCVTHKPLTSSASAAPPIRASIGVAIRGSVKSFGASYPIQAITAVGLFGSAALAWLKRFSASS</sequence>
<evidence type="ECO:0000313" key="3">
    <source>
        <dbReference type="Proteomes" id="UP000039217"/>
    </source>
</evidence>
<dbReference type="AlphaFoldDB" id="A0A655FPU8"/>
<feature type="transmembrane region" description="Helical" evidence="1">
    <location>
        <begin position="64"/>
        <end position="83"/>
    </location>
</feature>
<reference evidence="2 3" key="1">
    <citation type="submission" date="2015-03" db="EMBL/GenBank/DDBJ databases">
        <authorList>
            <consortium name="Pathogen Informatics"/>
        </authorList>
    </citation>
    <scope>NUCLEOTIDE SEQUENCE [LARGE SCALE GENOMIC DNA]</scope>
    <source>
        <strain evidence="2 3">D00501624</strain>
    </source>
</reference>
<organism evidence="2 3">
    <name type="scientific">Mycobacterium tuberculosis</name>
    <dbReference type="NCBI Taxonomy" id="1773"/>
    <lineage>
        <taxon>Bacteria</taxon>
        <taxon>Bacillati</taxon>
        <taxon>Actinomycetota</taxon>
        <taxon>Actinomycetes</taxon>
        <taxon>Mycobacteriales</taxon>
        <taxon>Mycobacteriaceae</taxon>
        <taxon>Mycobacterium</taxon>
        <taxon>Mycobacterium tuberculosis complex</taxon>
    </lineage>
</organism>
<gene>
    <name evidence="2" type="ORF">ERS007661_03351</name>
</gene>
<keyword evidence="1" id="KW-0812">Transmembrane</keyword>
<proteinExistence type="predicted"/>
<accession>A0A655FPU8</accession>
<dbReference type="Proteomes" id="UP000039217">
    <property type="component" value="Unassembled WGS sequence"/>
</dbReference>
<keyword evidence="1" id="KW-0472">Membrane</keyword>
<protein>
    <submittedName>
        <fullName evidence="2">Uncharacterized protein</fullName>
    </submittedName>
</protein>